<reference evidence="5" key="1">
    <citation type="submission" date="2011-08" db="EMBL/GenBank/DDBJ databases">
        <authorList>
            <person name="Rombauts S."/>
        </authorList>
    </citation>
    <scope>NUCLEOTIDE SEQUENCE</scope>
    <source>
        <strain evidence="5">London</strain>
    </source>
</reference>
<keyword evidence="2" id="KW-1133">Transmembrane helix</keyword>
<proteinExistence type="predicted"/>
<feature type="compositionally biased region" description="Polar residues" evidence="1">
    <location>
        <begin position="646"/>
        <end position="668"/>
    </location>
</feature>
<evidence type="ECO:0008006" key="6">
    <source>
        <dbReference type="Google" id="ProtNLM"/>
    </source>
</evidence>
<dbReference type="EnsemblMetazoa" id="tetur09g06890.1">
    <property type="protein sequence ID" value="tetur09g06890.1"/>
    <property type="gene ID" value="tetur09g06890"/>
</dbReference>
<dbReference type="AlphaFoldDB" id="A0A158P4U0"/>
<evidence type="ECO:0000313" key="4">
    <source>
        <dbReference type="EnsemblMetazoa" id="tetur09g06890.1"/>
    </source>
</evidence>
<evidence type="ECO:0000256" key="1">
    <source>
        <dbReference type="SAM" id="MobiDB-lite"/>
    </source>
</evidence>
<organism evidence="4 5">
    <name type="scientific">Tetranychus urticae</name>
    <name type="common">Two-spotted spider mite</name>
    <dbReference type="NCBI Taxonomy" id="32264"/>
    <lineage>
        <taxon>Eukaryota</taxon>
        <taxon>Metazoa</taxon>
        <taxon>Ecdysozoa</taxon>
        <taxon>Arthropoda</taxon>
        <taxon>Chelicerata</taxon>
        <taxon>Arachnida</taxon>
        <taxon>Acari</taxon>
        <taxon>Acariformes</taxon>
        <taxon>Trombidiformes</taxon>
        <taxon>Prostigmata</taxon>
        <taxon>Eleutherengona</taxon>
        <taxon>Raphignathae</taxon>
        <taxon>Tetranychoidea</taxon>
        <taxon>Tetranychidae</taxon>
        <taxon>Tetranychus</taxon>
    </lineage>
</organism>
<evidence type="ECO:0000256" key="2">
    <source>
        <dbReference type="SAM" id="Phobius"/>
    </source>
</evidence>
<feature type="region of interest" description="Disordered" evidence="1">
    <location>
        <begin position="643"/>
        <end position="668"/>
    </location>
</feature>
<keyword evidence="2" id="KW-0472">Membrane</keyword>
<dbReference type="InterPro" id="IPR013783">
    <property type="entry name" value="Ig-like_fold"/>
</dbReference>
<dbReference type="Proteomes" id="UP000015104">
    <property type="component" value="Unassembled WGS sequence"/>
</dbReference>
<name>A0A158P4U0_TETUR</name>
<keyword evidence="3" id="KW-0732">Signal</keyword>
<feature type="transmembrane region" description="Helical" evidence="2">
    <location>
        <begin position="587"/>
        <end position="606"/>
    </location>
</feature>
<feature type="chain" id="PRO_5007630013" description="Sema domain-containing protein" evidence="3">
    <location>
        <begin position="22"/>
        <end position="668"/>
    </location>
</feature>
<evidence type="ECO:0000256" key="3">
    <source>
        <dbReference type="SAM" id="SignalP"/>
    </source>
</evidence>
<accession>A0A158P4U0</accession>
<dbReference type="EMBL" id="CAEY01002017">
    <property type="status" value="NOT_ANNOTATED_CDS"/>
    <property type="molecule type" value="Genomic_DNA"/>
</dbReference>
<dbReference type="Gene3D" id="2.60.40.10">
    <property type="entry name" value="Immunoglobulins"/>
    <property type="match status" value="1"/>
</dbReference>
<protein>
    <recommendedName>
        <fullName evidence="6">Sema domain-containing protein</fullName>
    </recommendedName>
</protein>
<evidence type="ECO:0000313" key="5">
    <source>
        <dbReference type="Proteomes" id="UP000015104"/>
    </source>
</evidence>
<keyword evidence="5" id="KW-1185">Reference proteome</keyword>
<reference evidence="4" key="2">
    <citation type="submission" date="2016-04" db="UniProtKB">
        <authorList>
            <consortium name="EnsemblMetazoa"/>
        </authorList>
    </citation>
    <scope>IDENTIFICATION</scope>
</reference>
<keyword evidence="2" id="KW-0812">Transmembrane</keyword>
<feature type="signal peptide" evidence="3">
    <location>
        <begin position="1"/>
        <end position="21"/>
    </location>
</feature>
<sequence>MFIHLPIWIFQFCLLIVMTNSFRTPKHDSLFYYKTQNSVFLTNPKDHKTYYGIYVAGETTTINISKKVANVPDILDWKVVNTKRNRLMFVHKKKPYILINRKEIQEVKYSGELSGSIIALGDNEALHVPTIFNPNLTEPVPTWNYLELLHFDNKKNNNIKISVLRSLPWLKDDWKFIKEWKMTDYIHFDDKLYLLIYRSILQANSSSVTKEISIIRLCLDKGRELISSAIEIHATQPEFQTNQIIDLIFFFLFQPTHFEIHRYQLHTIQLQSSNNIKIYQSYSISNFVSLFEETANECASGSGNITLLRQHLRSEVGKCTKTKNMSCSTKQNIVPSKSVNLLLLVPSELYPAFEILESLYQKIQVLTLPFPYYKTNLLMNTKPIMSSSFCEYSSYSLKCYNFIANLDGVADFAQADFYINKKPYGFNYVDKEAKKIFFVSFEMCPNLKTCTQCIMYGFHFNCTWSNSDCVANHETRDEIKLTVDYCFTIVEVSPLSFYSSSPTNLTIKLDKTFEISDSQEQLVIQAGDNYCTDITRDAFSINCTLNLLESGKFNIEVSLRNDRYIDVVMLRSVSVDQVYISVSSGRYIFVLSSLGLVIGSILLLGYKKNIKKDSNEFLEFRKARKLRKKAIKITISKTVSDEKVKSVQSTKSTAKMSVPSISKSNSVG</sequence>